<gene>
    <name evidence="1" type="ORF">JI435_422360</name>
</gene>
<organism evidence="1 2">
    <name type="scientific">Phaeosphaeria nodorum (strain SN15 / ATCC MYA-4574 / FGSC 10173)</name>
    <name type="common">Glume blotch fungus</name>
    <name type="synonym">Parastagonospora nodorum</name>
    <dbReference type="NCBI Taxonomy" id="321614"/>
    <lineage>
        <taxon>Eukaryota</taxon>
        <taxon>Fungi</taxon>
        <taxon>Dikarya</taxon>
        <taxon>Ascomycota</taxon>
        <taxon>Pezizomycotina</taxon>
        <taxon>Dothideomycetes</taxon>
        <taxon>Pleosporomycetidae</taxon>
        <taxon>Pleosporales</taxon>
        <taxon>Pleosporineae</taxon>
        <taxon>Phaeosphaeriaceae</taxon>
        <taxon>Parastagonospora</taxon>
    </lineage>
</organism>
<evidence type="ECO:0000313" key="1">
    <source>
        <dbReference type="EMBL" id="QRD05373.1"/>
    </source>
</evidence>
<evidence type="ECO:0000313" key="2">
    <source>
        <dbReference type="Proteomes" id="UP000663193"/>
    </source>
</evidence>
<accession>A0A7U2I8V0</accession>
<dbReference type="Proteomes" id="UP000663193">
    <property type="component" value="Chromosome 18"/>
</dbReference>
<protein>
    <submittedName>
        <fullName evidence="1">Uncharacterized protein</fullName>
    </submittedName>
</protein>
<dbReference type="EMBL" id="CP069040">
    <property type="protein sequence ID" value="QRD05373.1"/>
    <property type="molecule type" value="Genomic_DNA"/>
</dbReference>
<keyword evidence="2" id="KW-1185">Reference proteome</keyword>
<name>A0A7U2I8V0_PHANO</name>
<reference evidence="2" key="1">
    <citation type="journal article" date="2021" name="BMC Genomics">
        <title>Chromosome-level genome assembly and manually-curated proteome of model necrotroph Parastagonospora nodorum Sn15 reveals a genome-wide trove of candidate effector homologs, and redundancy of virulence-related functions within an accessory chromosome.</title>
        <authorList>
            <person name="Bertazzoni S."/>
            <person name="Jones D.A.B."/>
            <person name="Phan H.T."/>
            <person name="Tan K.-C."/>
            <person name="Hane J.K."/>
        </authorList>
    </citation>
    <scope>NUCLEOTIDE SEQUENCE [LARGE SCALE GENOMIC DNA]</scope>
    <source>
        <strain evidence="2">SN15 / ATCC MYA-4574 / FGSC 10173)</strain>
    </source>
</reference>
<dbReference type="VEuPathDB" id="FungiDB:JI435_422360"/>
<sequence>MGLSVRTFLTSIVRVNNTWGISSNGVVSEYWKRTGANLGSSQHYTHHMFELAAFLFTRLGVLDLGSVSRHERGRTRGLEGGSDSAVS</sequence>
<proteinExistence type="predicted"/>
<dbReference type="AlphaFoldDB" id="A0A7U2I8V0"/>